<dbReference type="RefSeq" id="WP_278228799.1">
    <property type="nucleotide sequence ID" value="NZ_JAOWLY010000003.1"/>
</dbReference>
<dbReference type="EMBL" id="JAOWLY010000003">
    <property type="protein sequence ID" value="MDG4983389.1"/>
    <property type="molecule type" value="Genomic_DNA"/>
</dbReference>
<dbReference type="InterPro" id="IPR014976">
    <property type="entry name" value="AbpA_HamA_C"/>
</dbReference>
<name>A0A9X4S7F0_9LACT</name>
<accession>A0A9X4S7F0</accession>
<feature type="domain" description="Anti-bacteriophage protein A/HamA C-terminal" evidence="1">
    <location>
        <begin position="8"/>
        <end position="303"/>
    </location>
</feature>
<reference evidence="2" key="1">
    <citation type="submission" date="2022-10" db="EMBL/GenBank/DDBJ databases">
        <authorList>
            <person name="Turner M.S."/>
            <person name="Huang W."/>
        </authorList>
    </citation>
    <scope>NUCLEOTIDE SEQUENCE</scope>
    <source>
        <strain evidence="2">3</strain>
    </source>
</reference>
<proteinExistence type="predicted"/>
<dbReference type="AlphaFoldDB" id="A0A9X4S7F0"/>
<protein>
    <submittedName>
        <fullName evidence="2">DUF1837 domain-containing protein</fullName>
    </submittedName>
</protein>
<reference evidence="2" key="2">
    <citation type="journal article" date="2023" name="Food Microbiol.">
        <title>Evaluation of the fermentation potential of lactic acid bacteria isolated from herbs, fruits and vegetables as starter cultures in nut-based milk alternatives.</title>
        <authorList>
            <person name="Huang W."/>
            <person name="Dong A."/>
            <person name="Pham H.T."/>
            <person name="Zhou C."/>
            <person name="Huo Z."/>
            <person name="Watjen A.P."/>
            <person name="Prakash S."/>
            <person name="Bang-Berthelsen C.H."/>
            <person name="Turner M.S."/>
        </authorList>
    </citation>
    <scope>NUCLEOTIDE SEQUENCE</scope>
    <source>
        <strain evidence="2">3</strain>
    </source>
</reference>
<dbReference type="Pfam" id="PF08878">
    <property type="entry name" value="HamA"/>
    <property type="match status" value="1"/>
</dbReference>
<gene>
    <name evidence="2" type="ORF">OGZ51_04415</name>
</gene>
<comment type="caution">
    <text evidence="2">The sequence shown here is derived from an EMBL/GenBank/DDBJ whole genome shotgun (WGS) entry which is preliminary data.</text>
</comment>
<evidence type="ECO:0000313" key="3">
    <source>
        <dbReference type="Proteomes" id="UP001152614"/>
    </source>
</evidence>
<organism evidence="2 3">
    <name type="scientific">Lactococcus lactis</name>
    <dbReference type="NCBI Taxonomy" id="1358"/>
    <lineage>
        <taxon>Bacteria</taxon>
        <taxon>Bacillati</taxon>
        <taxon>Bacillota</taxon>
        <taxon>Bacilli</taxon>
        <taxon>Lactobacillales</taxon>
        <taxon>Streptococcaceae</taxon>
        <taxon>Lactococcus</taxon>
    </lineage>
</organism>
<dbReference type="Proteomes" id="UP001152614">
    <property type="component" value="Unassembled WGS sequence"/>
</dbReference>
<evidence type="ECO:0000259" key="1">
    <source>
        <dbReference type="Pfam" id="PF08878"/>
    </source>
</evidence>
<evidence type="ECO:0000313" key="2">
    <source>
        <dbReference type="EMBL" id="MDG4983389.1"/>
    </source>
</evidence>
<sequence>MSHNHSNYLKYKENVHVFYIDFDLLDDGMNQVKEKFYNELFDDIPGFAFGTDIMNEKLSEIGIVPTVREAMRKLYAIPEIQAAQKEYLDSTNTEDKYLKRGEFGELILYHLLHEYFNADALISKIYFKDSASIPAHGFDAVHVDLISETLWLGESKLYISSTGAIDELVKDVVGFVDKKGKVNKGHFNTDFFNSEFQIITNRVHDIGKEYPPFIKKLIDPNTKTLDKLANINVALFAGFNSKSLKNFDETTFQDSLNLEIENLRIRAEEGLSEHSWNQHLNLFLFMFPLDDKRAFVSSLHQKLKGAQQL</sequence>